<dbReference type="Proteomes" id="UP000256310">
    <property type="component" value="Unassembled WGS sequence"/>
</dbReference>
<dbReference type="InterPro" id="IPR002545">
    <property type="entry name" value="CheW-lke_dom"/>
</dbReference>
<comment type="caution">
    <text evidence="2">The sequence shown here is derived from an EMBL/GenBank/DDBJ whole genome shotgun (WGS) entry which is preliminary data.</text>
</comment>
<dbReference type="PROSITE" id="PS50851">
    <property type="entry name" value="CHEW"/>
    <property type="match status" value="1"/>
</dbReference>
<reference evidence="2 3" key="1">
    <citation type="submission" date="2018-07" db="EMBL/GenBank/DDBJ databases">
        <title>Genomic Encyclopedia of Type Strains, Phase IV (KMG-IV): sequencing the most valuable type-strain genomes for metagenomic binning, comparative biology and taxonomic classification.</title>
        <authorList>
            <person name="Goeker M."/>
        </authorList>
    </citation>
    <scope>NUCLEOTIDE SEQUENCE [LARGE SCALE GENOMIC DNA]</scope>
    <source>
        <strain evidence="2 3">DSM 26725</strain>
    </source>
</reference>
<evidence type="ECO:0000313" key="2">
    <source>
        <dbReference type="EMBL" id="RED15447.1"/>
    </source>
</evidence>
<accession>A0A3D9FD20</accession>
<proteinExistence type="predicted"/>
<feature type="domain" description="CheW-like" evidence="1">
    <location>
        <begin position="2"/>
        <end position="141"/>
    </location>
</feature>
<dbReference type="GO" id="GO:0005829">
    <property type="term" value="C:cytosol"/>
    <property type="evidence" value="ECO:0007669"/>
    <property type="project" value="TreeGrafter"/>
</dbReference>
<keyword evidence="3" id="KW-1185">Reference proteome</keyword>
<dbReference type="EMBL" id="QRDP01000004">
    <property type="protein sequence ID" value="RED15447.1"/>
    <property type="molecule type" value="Genomic_DNA"/>
</dbReference>
<dbReference type="InterPro" id="IPR036061">
    <property type="entry name" value="CheW-like_dom_sf"/>
</dbReference>
<dbReference type="GO" id="GO:0006935">
    <property type="term" value="P:chemotaxis"/>
    <property type="evidence" value="ECO:0007669"/>
    <property type="project" value="InterPro"/>
</dbReference>
<dbReference type="SUPFAM" id="SSF50341">
    <property type="entry name" value="CheW-like"/>
    <property type="match status" value="1"/>
</dbReference>
<dbReference type="PANTHER" id="PTHR22617">
    <property type="entry name" value="CHEMOTAXIS SENSOR HISTIDINE KINASE-RELATED"/>
    <property type="match status" value="1"/>
</dbReference>
<evidence type="ECO:0000313" key="3">
    <source>
        <dbReference type="Proteomes" id="UP000256310"/>
    </source>
</evidence>
<organism evidence="2 3">
    <name type="scientific">Parasphingopyxis lamellibrachiae</name>
    <dbReference type="NCBI Taxonomy" id="680125"/>
    <lineage>
        <taxon>Bacteria</taxon>
        <taxon>Pseudomonadati</taxon>
        <taxon>Pseudomonadota</taxon>
        <taxon>Alphaproteobacteria</taxon>
        <taxon>Sphingomonadales</taxon>
        <taxon>Sphingomonadaceae</taxon>
        <taxon>Parasphingopyxis</taxon>
    </lineage>
</organism>
<name>A0A3D9FD20_9SPHN</name>
<dbReference type="InterPro" id="IPR039315">
    <property type="entry name" value="CheW"/>
</dbReference>
<dbReference type="Gene3D" id="2.30.30.40">
    <property type="entry name" value="SH3 Domains"/>
    <property type="match status" value="1"/>
</dbReference>
<dbReference type="PANTHER" id="PTHR22617:SF43">
    <property type="entry name" value="PROTEIN PILI"/>
    <property type="match status" value="1"/>
</dbReference>
<dbReference type="OrthoDB" id="7390823at2"/>
<dbReference type="Gene3D" id="2.40.50.180">
    <property type="entry name" value="CheA-289, Domain 4"/>
    <property type="match status" value="1"/>
</dbReference>
<dbReference type="GO" id="GO:0007165">
    <property type="term" value="P:signal transduction"/>
    <property type="evidence" value="ECO:0007669"/>
    <property type="project" value="InterPro"/>
</dbReference>
<dbReference type="AlphaFoldDB" id="A0A3D9FD20"/>
<dbReference type="Pfam" id="PF01584">
    <property type="entry name" value="CheW"/>
    <property type="match status" value="1"/>
</dbReference>
<gene>
    <name evidence="2" type="ORF">DFR46_0440</name>
</gene>
<dbReference type="RefSeq" id="WP_116234966.1">
    <property type="nucleotide sequence ID" value="NZ_QRDP01000004.1"/>
</dbReference>
<sequence>MEQLYLVAEAGGARFAMPAGAIGSVVPASDVVPVPRAAFMVAGVAALRSNVVTVIDTMAAIDGRPASVSEGQSLIVVNVDGFLYGLAVDEVHDVCECPELPEKLEGAFEPGWHRISTGVIEMEGRSVVVINPAALVVLPESKAA</sequence>
<evidence type="ECO:0000259" key="1">
    <source>
        <dbReference type="PROSITE" id="PS50851"/>
    </source>
</evidence>
<dbReference type="SMART" id="SM00260">
    <property type="entry name" value="CheW"/>
    <property type="match status" value="1"/>
</dbReference>
<protein>
    <submittedName>
        <fullName evidence="2">Purine-binding chemotaxis protein CheW</fullName>
    </submittedName>
</protein>